<proteinExistence type="predicted"/>
<dbReference type="SUPFAM" id="SSF117281">
    <property type="entry name" value="Kelch motif"/>
    <property type="match status" value="1"/>
</dbReference>
<dbReference type="EMBL" id="AZGZ01000006">
    <property type="protein sequence ID" value="KZZ94453.1"/>
    <property type="molecule type" value="Genomic_DNA"/>
</dbReference>
<dbReference type="Gene3D" id="3.30.710.10">
    <property type="entry name" value="Potassium Channel Kv1.1, Chain A"/>
    <property type="match status" value="1"/>
</dbReference>
<evidence type="ECO:0000313" key="4">
    <source>
        <dbReference type="EMBL" id="KZZ94453.1"/>
    </source>
</evidence>
<keyword evidence="1" id="KW-0880">Kelch repeat</keyword>
<evidence type="ECO:0000256" key="3">
    <source>
        <dbReference type="SAM" id="MobiDB-lite"/>
    </source>
</evidence>
<dbReference type="Proteomes" id="UP000242877">
    <property type="component" value="Unassembled WGS sequence"/>
</dbReference>
<feature type="compositionally biased region" description="Polar residues" evidence="3">
    <location>
        <begin position="647"/>
        <end position="658"/>
    </location>
</feature>
<comment type="caution">
    <text evidence="4">The sequence shown here is derived from an EMBL/GenBank/DDBJ whole genome shotgun (WGS) entry which is preliminary data.</text>
</comment>
<dbReference type="Gene3D" id="2.120.10.80">
    <property type="entry name" value="Kelch-type beta propeller"/>
    <property type="match status" value="2"/>
</dbReference>
<dbReference type="GO" id="GO:0045454">
    <property type="term" value="P:cell redox homeostasis"/>
    <property type="evidence" value="ECO:0007669"/>
    <property type="project" value="TreeGrafter"/>
</dbReference>
<organism evidence="4 5">
    <name type="scientific">Ascosphaera apis ARSEF 7405</name>
    <dbReference type="NCBI Taxonomy" id="392613"/>
    <lineage>
        <taxon>Eukaryota</taxon>
        <taxon>Fungi</taxon>
        <taxon>Dikarya</taxon>
        <taxon>Ascomycota</taxon>
        <taxon>Pezizomycotina</taxon>
        <taxon>Eurotiomycetes</taxon>
        <taxon>Eurotiomycetidae</taxon>
        <taxon>Onygenales</taxon>
        <taxon>Ascosphaeraceae</taxon>
        <taxon>Ascosphaera</taxon>
    </lineage>
</organism>
<feature type="compositionally biased region" description="Pro residues" evidence="3">
    <location>
        <begin position="837"/>
        <end position="851"/>
    </location>
</feature>
<dbReference type="OrthoDB" id="10001928at2759"/>
<dbReference type="PANTHER" id="PTHR43503:SF2">
    <property type="entry name" value="NEGATIVE REGULATOR OF SPORULATION MDS3-RELATED"/>
    <property type="match status" value="1"/>
</dbReference>
<feature type="compositionally biased region" description="Low complexity" evidence="3">
    <location>
        <begin position="635"/>
        <end position="646"/>
    </location>
</feature>
<dbReference type="Pfam" id="PF24681">
    <property type="entry name" value="Kelch_KLHDC2_KLHL20_DRC7"/>
    <property type="match status" value="1"/>
</dbReference>
<keyword evidence="2" id="KW-0677">Repeat</keyword>
<keyword evidence="5" id="KW-1185">Reference proteome</keyword>
<dbReference type="InterPro" id="IPR015915">
    <property type="entry name" value="Kelch-typ_b-propeller"/>
</dbReference>
<dbReference type="PANTHER" id="PTHR43503">
    <property type="entry name" value="MCG48959-RELATED"/>
    <property type="match status" value="1"/>
</dbReference>
<feature type="region of interest" description="Disordered" evidence="3">
    <location>
        <begin position="917"/>
        <end position="936"/>
    </location>
</feature>
<dbReference type="GO" id="GO:0005829">
    <property type="term" value="C:cytosol"/>
    <property type="evidence" value="ECO:0007669"/>
    <property type="project" value="TreeGrafter"/>
</dbReference>
<protein>
    <submittedName>
        <fullName evidence="4">Kelch repeat containing protein</fullName>
    </submittedName>
</protein>
<feature type="region of interest" description="Disordered" evidence="3">
    <location>
        <begin position="305"/>
        <end position="324"/>
    </location>
</feature>
<dbReference type="VEuPathDB" id="FungiDB:AAP_01753"/>
<evidence type="ECO:0000256" key="2">
    <source>
        <dbReference type="ARBA" id="ARBA00022737"/>
    </source>
</evidence>
<sequence length="1020" mass="111381">MSSQYTTSSNSQMATQQAQSHIGFGPNTSSSYNSPNLTGLVCNVHQTTGQCPPPFAGASHTVIGDQMYLFGGRLINRSRAELSNDIYVFDMMHRHWTKLEVNGELPPPRYFHSMCALGETKLVCYGGMSIKPSIPNLRRTHTRSSEALYLQATREPQQRQQQQGTVDDDENVTTLSDVYIFDTVTKTWTYVPAENPPLSRYAHCATITPSTRFFSSSSFHNSLRQLEPDVNGRKIATPGTIDGTGGAEMIIIGGQDRANKYIDQIAIFNLRSLTWTTAAPFPMTFGAYRGSMFPLRDMRADEIGAGQKQEAAGEATVTESDTSADSTGTPIVMYANYNFMDPRLEMCIRLPNGQTIEKEIQTGQDIPPGLRFPFAEQLHDYLVLGGVNYSSTEQEYSLYALNLRTLSWGRIDAGGTVLSRGSWNSGFLWPRRNKYIVFGDRNRSMETDYRARRVNYGSICMVELESFGLYDNPRRREPAASHHVSASAPALPAQLMPKFRKMSAAGAGGGGRPYASAAVELGKLALSLNEVADMELISIEGERIPVNSHLLARRWGPYFIRLLREATSVNRNQALAAAVLQSRHKQASDALGGQDPDEIANNRMSTMTITPTQTPTIQSGKRMSTYSAASTLVSQGSQSSQLSNTTPSLNRGGSFQSSQPTAISKIASSSLEIPSSQNLIPTNRPRMLYLPHTYNTIKLLVHFLYTSSLPPITDEQCSPQAFCSLLQLARPYQVDGLLEATVERLHEVLDSRNAAAVFNAAAMAAGCGRGTGFQSLFDATSDQDEELAQIAAKVNSEHINGTASRPPVPEPARPQPHRRPSAAFSTYSEANTVQQQHPPPVSSNVAGPPPILRHQSSNLSSTKSRSRTRRPSEFEISLESGNRHRAGSVSSNVTANSATVAPFNIRAEIDEMPRNGSLATTSSSSLRAGFNSRPTSDTANAEIWSCGLSPVVGLQKRGLRGLMEVRHMRRVRGVSVHHQQHSSNYSDMPPPPASNSGYGIRNTSSASILTARRDGVGPVI</sequence>
<dbReference type="GO" id="GO:0005739">
    <property type="term" value="C:mitochondrion"/>
    <property type="evidence" value="ECO:0007669"/>
    <property type="project" value="TreeGrafter"/>
</dbReference>
<feature type="compositionally biased region" description="Low complexity" evidence="3">
    <location>
        <begin position="917"/>
        <end position="929"/>
    </location>
</feature>
<accession>A0A162IJQ1</accession>
<dbReference type="InterPro" id="IPR011333">
    <property type="entry name" value="SKP1/BTB/POZ_sf"/>
</dbReference>
<feature type="compositionally biased region" description="Low complexity" evidence="3">
    <location>
        <begin position="305"/>
        <end position="315"/>
    </location>
</feature>
<evidence type="ECO:0000256" key="1">
    <source>
        <dbReference type="ARBA" id="ARBA00022441"/>
    </source>
</evidence>
<reference evidence="4 5" key="1">
    <citation type="journal article" date="2016" name="Genome Biol. Evol.">
        <title>Divergent and convergent evolution of fungal pathogenicity.</title>
        <authorList>
            <person name="Shang Y."/>
            <person name="Xiao G."/>
            <person name="Zheng P."/>
            <person name="Cen K."/>
            <person name="Zhan S."/>
            <person name="Wang C."/>
        </authorList>
    </citation>
    <scope>NUCLEOTIDE SEQUENCE [LARGE SCALE GENOMIC DNA]</scope>
    <source>
        <strain evidence="4 5">ARSEF 7405</strain>
    </source>
</reference>
<dbReference type="AlphaFoldDB" id="A0A162IJQ1"/>
<gene>
    <name evidence="4" type="ORF">AAP_01753</name>
</gene>
<feature type="region of interest" description="Disordered" evidence="3">
    <location>
        <begin position="796"/>
        <end position="891"/>
    </location>
</feature>
<evidence type="ECO:0000313" key="5">
    <source>
        <dbReference type="Proteomes" id="UP000242877"/>
    </source>
</evidence>
<feature type="region of interest" description="Disordered" evidence="3">
    <location>
        <begin position="635"/>
        <end position="658"/>
    </location>
</feature>
<name>A0A162IJQ1_9EURO</name>
<feature type="region of interest" description="Disordered" evidence="3">
    <location>
        <begin position="1"/>
        <end position="28"/>
    </location>
</feature>
<feature type="compositionally biased region" description="Polar residues" evidence="3">
    <location>
        <begin position="823"/>
        <end position="836"/>
    </location>
</feature>